<gene>
    <name evidence="1" type="ORF">HHU12_32305</name>
</gene>
<dbReference type="EMBL" id="JABANE010000193">
    <property type="protein sequence ID" value="NME72687.1"/>
    <property type="molecule type" value="Genomic_DNA"/>
</dbReference>
<protein>
    <submittedName>
        <fullName evidence="1">Uncharacterized protein</fullName>
    </submittedName>
</protein>
<proteinExistence type="predicted"/>
<evidence type="ECO:0000313" key="1">
    <source>
        <dbReference type="EMBL" id="NME72687.1"/>
    </source>
</evidence>
<keyword evidence="2" id="KW-1185">Reference proteome</keyword>
<reference evidence="1 2" key="1">
    <citation type="submission" date="2020-04" db="EMBL/GenBank/DDBJ databases">
        <title>Flammeovirga sp. SR4, a novel species isolated from seawater.</title>
        <authorList>
            <person name="Wang X."/>
        </authorList>
    </citation>
    <scope>NUCLEOTIDE SEQUENCE [LARGE SCALE GENOMIC DNA]</scope>
    <source>
        <strain evidence="1 2">ATCC 23126</strain>
    </source>
</reference>
<name>A0A7X9XDC0_9BACT</name>
<comment type="caution">
    <text evidence="1">The sequence shown here is derived from an EMBL/GenBank/DDBJ whole genome shotgun (WGS) entry which is preliminary data.</text>
</comment>
<dbReference type="AlphaFoldDB" id="A0A7X9XDC0"/>
<evidence type="ECO:0000313" key="2">
    <source>
        <dbReference type="Proteomes" id="UP000576082"/>
    </source>
</evidence>
<organism evidence="1 2">
    <name type="scientific">Flammeovirga aprica JL-4</name>
    <dbReference type="NCBI Taxonomy" id="694437"/>
    <lineage>
        <taxon>Bacteria</taxon>
        <taxon>Pseudomonadati</taxon>
        <taxon>Bacteroidota</taxon>
        <taxon>Cytophagia</taxon>
        <taxon>Cytophagales</taxon>
        <taxon>Flammeovirgaceae</taxon>
        <taxon>Flammeovirga</taxon>
    </lineage>
</organism>
<accession>A0A7X9XDC0</accession>
<sequence>MDNELAIIKEKLLDQFISRYSYGDTWWMYIGNYYLEAHAIEFEDMVQIDDWLKNNYKNYEHCIDKEDIPKSTLMSANMRKNIINIELDRLKNLTLYFENGSTMKVLTNTDIVDWQWSISKNCEDPYRDFDIACFWAGKIEIRD</sequence>
<dbReference type="RefSeq" id="WP_169660868.1">
    <property type="nucleotide sequence ID" value="NZ_JABANE010000193.1"/>
</dbReference>
<dbReference type="Proteomes" id="UP000576082">
    <property type="component" value="Unassembled WGS sequence"/>
</dbReference>